<dbReference type="InterPro" id="IPR000330">
    <property type="entry name" value="SNF2_N"/>
</dbReference>
<feature type="domain" description="Helicase C-terminal" evidence="6">
    <location>
        <begin position="601"/>
        <end position="755"/>
    </location>
</feature>
<dbReference type="InterPro" id="IPR029256">
    <property type="entry name" value="Heliccase-ass-bd"/>
</dbReference>
<evidence type="ECO:0008006" key="9">
    <source>
        <dbReference type="Google" id="ProtNLM"/>
    </source>
</evidence>
<proteinExistence type="predicted"/>
<accession>A0ABR3P493</accession>
<feature type="region of interest" description="Disordered" evidence="4">
    <location>
        <begin position="933"/>
        <end position="971"/>
    </location>
</feature>
<evidence type="ECO:0000313" key="8">
    <source>
        <dbReference type="Proteomes" id="UP001562354"/>
    </source>
</evidence>
<dbReference type="PROSITE" id="PS51194">
    <property type="entry name" value="HELICASE_CTER"/>
    <property type="match status" value="1"/>
</dbReference>
<dbReference type="Proteomes" id="UP001562354">
    <property type="component" value="Unassembled WGS sequence"/>
</dbReference>
<keyword evidence="2" id="KW-0378">Hydrolase</keyword>
<evidence type="ECO:0000256" key="1">
    <source>
        <dbReference type="ARBA" id="ARBA00022741"/>
    </source>
</evidence>
<dbReference type="Pfam" id="PF25806">
    <property type="entry name" value="RHH_ERCC6L2"/>
    <property type="match status" value="1"/>
</dbReference>
<dbReference type="InterPro" id="IPR027417">
    <property type="entry name" value="P-loop_NTPase"/>
</dbReference>
<evidence type="ECO:0000256" key="2">
    <source>
        <dbReference type="ARBA" id="ARBA00022801"/>
    </source>
</evidence>
<feature type="compositionally biased region" description="Basic and acidic residues" evidence="4">
    <location>
        <begin position="52"/>
        <end position="61"/>
    </location>
</feature>
<dbReference type="EMBL" id="JBFMKM010000014">
    <property type="protein sequence ID" value="KAL1297614.1"/>
    <property type="molecule type" value="Genomic_DNA"/>
</dbReference>
<feature type="region of interest" description="Disordered" evidence="4">
    <location>
        <begin position="1"/>
        <end position="138"/>
    </location>
</feature>
<evidence type="ECO:0000256" key="4">
    <source>
        <dbReference type="SAM" id="MobiDB-lite"/>
    </source>
</evidence>
<feature type="compositionally biased region" description="Basic residues" evidence="4">
    <location>
        <begin position="74"/>
        <end position="94"/>
    </location>
</feature>
<dbReference type="SMART" id="SM00487">
    <property type="entry name" value="DEXDc"/>
    <property type="match status" value="1"/>
</dbReference>
<reference evidence="7 8" key="1">
    <citation type="submission" date="2024-07" db="EMBL/GenBank/DDBJ databases">
        <title>Draft sequence of the Neodothiora populina.</title>
        <authorList>
            <person name="Drown D.D."/>
            <person name="Schuette U.S."/>
            <person name="Buechlein A.B."/>
            <person name="Rusch D.R."/>
            <person name="Winton L.W."/>
            <person name="Adams G.A."/>
        </authorList>
    </citation>
    <scope>NUCLEOTIDE SEQUENCE [LARGE SCALE GENOMIC DNA]</scope>
    <source>
        <strain evidence="7 8">CPC 39397</strain>
    </source>
</reference>
<dbReference type="GeneID" id="95979874"/>
<dbReference type="InterPro" id="IPR001650">
    <property type="entry name" value="Helicase_C-like"/>
</dbReference>
<dbReference type="InterPro" id="IPR049730">
    <property type="entry name" value="SNF2/RAD54-like_C"/>
</dbReference>
<dbReference type="Gene3D" id="3.40.50.300">
    <property type="entry name" value="P-loop containing nucleotide triphosphate hydrolases"/>
    <property type="match status" value="1"/>
</dbReference>
<dbReference type="Pfam" id="PF14773">
    <property type="entry name" value="VIGSSK"/>
    <property type="match status" value="1"/>
</dbReference>
<feature type="domain" description="Helicase ATP-binding" evidence="5">
    <location>
        <begin position="230"/>
        <end position="409"/>
    </location>
</feature>
<evidence type="ECO:0000259" key="5">
    <source>
        <dbReference type="PROSITE" id="PS51192"/>
    </source>
</evidence>
<dbReference type="PANTHER" id="PTHR45629:SF7">
    <property type="entry name" value="DNA EXCISION REPAIR PROTEIN ERCC-6-RELATED"/>
    <property type="match status" value="1"/>
</dbReference>
<keyword evidence="8" id="KW-1185">Reference proteome</keyword>
<comment type="caution">
    <text evidence="7">The sequence shown here is derived from an EMBL/GenBank/DDBJ whole genome shotgun (WGS) entry which is preliminary data.</text>
</comment>
<dbReference type="InterPro" id="IPR038718">
    <property type="entry name" value="SNF2-like_sf"/>
</dbReference>
<dbReference type="Gene3D" id="3.40.50.10810">
    <property type="entry name" value="Tandem AAA-ATPase domain"/>
    <property type="match status" value="1"/>
</dbReference>
<dbReference type="SMART" id="SM00490">
    <property type="entry name" value="HELICc"/>
    <property type="match status" value="1"/>
</dbReference>
<dbReference type="InterPro" id="IPR014001">
    <property type="entry name" value="Helicase_ATP-bd"/>
</dbReference>
<dbReference type="InterPro" id="IPR050496">
    <property type="entry name" value="SNF2_RAD54_helicase_repair"/>
</dbReference>
<keyword evidence="3" id="KW-0067">ATP-binding</keyword>
<dbReference type="PROSITE" id="PS51192">
    <property type="entry name" value="HELICASE_ATP_BIND_1"/>
    <property type="match status" value="1"/>
</dbReference>
<dbReference type="Pfam" id="PF00176">
    <property type="entry name" value="SNF2-rel_dom"/>
    <property type="match status" value="1"/>
</dbReference>
<organism evidence="7 8">
    <name type="scientific">Neodothiora populina</name>
    <dbReference type="NCBI Taxonomy" id="2781224"/>
    <lineage>
        <taxon>Eukaryota</taxon>
        <taxon>Fungi</taxon>
        <taxon>Dikarya</taxon>
        <taxon>Ascomycota</taxon>
        <taxon>Pezizomycotina</taxon>
        <taxon>Dothideomycetes</taxon>
        <taxon>Dothideomycetidae</taxon>
        <taxon>Dothideales</taxon>
        <taxon>Dothioraceae</taxon>
        <taxon>Neodothiora</taxon>
    </lineage>
</organism>
<gene>
    <name evidence="7" type="ORF">AAFC00_006175</name>
</gene>
<evidence type="ECO:0000256" key="3">
    <source>
        <dbReference type="ARBA" id="ARBA00022840"/>
    </source>
</evidence>
<evidence type="ECO:0000259" key="6">
    <source>
        <dbReference type="PROSITE" id="PS51194"/>
    </source>
</evidence>
<feature type="compositionally biased region" description="Polar residues" evidence="4">
    <location>
        <begin position="958"/>
        <end position="970"/>
    </location>
</feature>
<dbReference type="RefSeq" id="XP_069197296.1">
    <property type="nucleotide sequence ID" value="XM_069346086.1"/>
</dbReference>
<dbReference type="CDD" id="cd18793">
    <property type="entry name" value="SF2_C_SNF"/>
    <property type="match status" value="1"/>
</dbReference>
<sequence length="1036" mass="117126">MDGTDSDEESDLDIVRTSAKEVDLPEVLDDQPETQSSDKEVGPPAKRRRRDHTPEGDRVGFSEDDEGGKDVYQKFKHRRTDQRKKAAARTRKARAAANESSIVGRKPKTLNKPEDRRPAKLVKGDTYGTDSDDEAPETALPQFLKERRSAWELRREKLGEAGLSLPPDYEEVDFSDNEHLESLPEKPVFTGIQPPKQYQDVELSYSAGIIPAPIAQWLRDYQVKGAEFLHEMFVWQKGGLLGDDMGLGKTIQVIAFLTAAFGKTGDSRDKKRMRKMRRAQQWYPKVLIVCPGGLMDNWQQELRRWGWWHVDKYHGPAAVREASLNAAKSGRLEIMITTYTTYRMNKGDINLVEWDCVIADECHQVKERNSEVTKAMNEVNALCRIGLSGTVVQNKYDELWTLLNWTNPGKFGPLSAWKASISDPLKLGQSHDATVAQLAKARKTAEKLVKNLLPNFFLRRLKTLIADQLPRKSDRVVFCPLTDEQAEAYENLVDSELVDYIRRSADLCDCDSGKKRGWCCYKSIPGHGPWQANVFPTIMVLQRLSNHLAMLIPSSSDPKDKQEQAAEILQIALPDKWQDLYRTRDSIVNYANQSFCGKWRVLKKLLRFWHQNGDKVLVFSHSVRLLKMLAILFKSATSYNVSYLDGSMKYEDRSKVVEEFNTESTQFVFLISTKAGGVGLNITSANKVVIFDPNWNPSWDLQAQDRAYRIGQTRDVEVFRLVSAGTVEEIVYARQIYKQQQANIAYTASLERRYFKGVQDQKEKKGEIFGLVNLFSYQGDNVVLRDIVNKTNIAESKAGVSVVGLDSTQDYANDDDDDDDYPNGLASSLRDENSVHAGEDAVMSQLAAVIAEGDLSTPSKTKETLQKKKKKTTTTPDRNIDAVQAILAGAGVEYTHENSEVIGSSKMETKLSKRAERTGNDIDLSNKSVFEKSSSQLLEPHLPRRDPLGPLPVPAAQDQPSPGGNDSSAVKWQWQPPEQVRKRQFCSMAAWAGYHGQDGVQEFALLVEGSWTQAQRRHFLDRFYRWRRREVLGLAV</sequence>
<name>A0ABR3P493_9PEZI</name>
<keyword evidence="1" id="KW-0547">Nucleotide-binding</keyword>
<protein>
    <recommendedName>
        <fullName evidence="9">DNA excision repair protein</fullName>
    </recommendedName>
</protein>
<feature type="compositionally biased region" description="Acidic residues" evidence="4">
    <location>
        <begin position="1"/>
        <end position="12"/>
    </location>
</feature>
<feature type="region of interest" description="Disordered" evidence="4">
    <location>
        <begin position="854"/>
        <end position="876"/>
    </location>
</feature>
<dbReference type="Pfam" id="PF00271">
    <property type="entry name" value="Helicase_C"/>
    <property type="match status" value="1"/>
</dbReference>
<evidence type="ECO:0000313" key="7">
    <source>
        <dbReference type="EMBL" id="KAL1297614.1"/>
    </source>
</evidence>
<dbReference type="SUPFAM" id="SSF52540">
    <property type="entry name" value="P-loop containing nucleoside triphosphate hydrolases"/>
    <property type="match status" value="2"/>
</dbReference>
<dbReference type="InterPro" id="IPR057931">
    <property type="entry name" value="RHH_ERCC6L2"/>
</dbReference>
<dbReference type="PANTHER" id="PTHR45629">
    <property type="entry name" value="SNF2/RAD54 FAMILY MEMBER"/>
    <property type="match status" value="1"/>
</dbReference>